<evidence type="ECO:0000313" key="7">
    <source>
        <dbReference type="EMBL" id="MBP1849184.1"/>
    </source>
</evidence>
<dbReference type="PRINTS" id="PR00337">
    <property type="entry name" value="LEUILEVALBP"/>
</dbReference>
<dbReference type="Pfam" id="PF13458">
    <property type="entry name" value="Peripla_BP_6"/>
    <property type="match status" value="1"/>
</dbReference>
<evidence type="ECO:0000259" key="6">
    <source>
        <dbReference type="Pfam" id="PF13458"/>
    </source>
</evidence>
<dbReference type="RefSeq" id="WP_209942063.1">
    <property type="nucleotide sequence ID" value="NZ_JAGGJU010000001.1"/>
</dbReference>
<keyword evidence="8" id="KW-1185">Reference proteome</keyword>
<evidence type="ECO:0000313" key="8">
    <source>
        <dbReference type="Proteomes" id="UP000759443"/>
    </source>
</evidence>
<protein>
    <submittedName>
        <fullName evidence="7">Branched-chain amino acid transport system substrate-binding protein</fullName>
    </submittedName>
</protein>
<evidence type="ECO:0000256" key="1">
    <source>
        <dbReference type="ARBA" id="ARBA00010062"/>
    </source>
</evidence>
<comment type="caution">
    <text evidence="7">The sequence shown here is derived from an EMBL/GenBank/DDBJ whole genome shotgun (WGS) entry which is preliminary data.</text>
</comment>
<dbReference type="Proteomes" id="UP000759443">
    <property type="component" value="Unassembled WGS sequence"/>
</dbReference>
<proteinExistence type="inferred from homology"/>
<evidence type="ECO:0000256" key="3">
    <source>
        <dbReference type="ARBA" id="ARBA00022729"/>
    </source>
</evidence>
<name>A0ABS4DU96_9HYPH</name>
<dbReference type="InterPro" id="IPR028082">
    <property type="entry name" value="Peripla_BP_I"/>
</dbReference>
<dbReference type="EMBL" id="JAGGJU010000001">
    <property type="protein sequence ID" value="MBP1849184.1"/>
    <property type="molecule type" value="Genomic_DNA"/>
</dbReference>
<gene>
    <name evidence="7" type="ORF">J2Z17_000601</name>
</gene>
<dbReference type="Gene3D" id="3.40.50.2300">
    <property type="match status" value="2"/>
</dbReference>
<dbReference type="PANTHER" id="PTHR30483:SF37">
    <property type="entry name" value="ABC TRANSPORTER SUBSTRATE-BINDING PROTEIN"/>
    <property type="match status" value="1"/>
</dbReference>
<dbReference type="InterPro" id="IPR028081">
    <property type="entry name" value="Leu-bd"/>
</dbReference>
<dbReference type="InterPro" id="IPR000709">
    <property type="entry name" value="Leu_Ile_Val-bd"/>
</dbReference>
<feature type="signal peptide" evidence="5">
    <location>
        <begin position="1"/>
        <end position="23"/>
    </location>
</feature>
<evidence type="ECO:0000256" key="4">
    <source>
        <dbReference type="ARBA" id="ARBA00022970"/>
    </source>
</evidence>
<dbReference type="CDD" id="cd06330">
    <property type="entry name" value="PBP1_As_SBP-like"/>
    <property type="match status" value="1"/>
</dbReference>
<dbReference type="SUPFAM" id="SSF53822">
    <property type="entry name" value="Periplasmic binding protein-like I"/>
    <property type="match status" value="1"/>
</dbReference>
<sequence>MKRILAITMGAVVGLSAGAQAFAADIKIGEINSYSGLPAFTEPYKKGWQMALDEINAAGGINGDKLVVISKDDGGKPGDAITAANELVSKDGVALIAGSFFSNIGLAVSSFAKQKKVFYLAGEPLTDAITWEKGNDYTFRLRPSNYVQAAMLAKEAAKLPAKKWATIAPNYEYGQSAVAVFKELLKKERPDVDFVAEQWPPQGKIDAGSVSQAIEAAKPDAILNVTFGADLVKLVREGTTRGLFKDRSVVSFLTGEPEYLDPLKGDAPEGWIVTGYPWDKVDIAEHKTFLADYQKKYDDYPRLGSVVGYTLMKSIAAILTKAGSTDTDALIKAAEGVKVDTPFGEITYRAADHQSTLGAFVGKTALVDGKGTMVDFKYESGADFLPSEEDAAKLRP</sequence>
<feature type="chain" id="PRO_5046586808" evidence="5">
    <location>
        <begin position="24"/>
        <end position="396"/>
    </location>
</feature>
<keyword evidence="2" id="KW-0813">Transport</keyword>
<dbReference type="PANTHER" id="PTHR30483">
    <property type="entry name" value="LEUCINE-SPECIFIC-BINDING PROTEIN"/>
    <property type="match status" value="1"/>
</dbReference>
<keyword evidence="3 5" id="KW-0732">Signal</keyword>
<organism evidence="7 8">
    <name type="scientific">Rhizobium halophytocola</name>
    <dbReference type="NCBI Taxonomy" id="735519"/>
    <lineage>
        <taxon>Bacteria</taxon>
        <taxon>Pseudomonadati</taxon>
        <taxon>Pseudomonadota</taxon>
        <taxon>Alphaproteobacteria</taxon>
        <taxon>Hyphomicrobiales</taxon>
        <taxon>Rhizobiaceae</taxon>
        <taxon>Rhizobium/Agrobacterium group</taxon>
        <taxon>Rhizobium</taxon>
    </lineage>
</organism>
<reference evidence="7 8" key="1">
    <citation type="submission" date="2021-03" db="EMBL/GenBank/DDBJ databases">
        <title>Genomic Encyclopedia of Type Strains, Phase IV (KMG-IV): sequencing the most valuable type-strain genomes for metagenomic binning, comparative biology and taxonomic classification.</title>
        <authorList>
            <person name="Goeker M."/>
        </authorList>
    </citation>
    <scope>NUCLEOTIDE SEQUENCE [LARGE SCALE GENOMIC DNA]</scope>
    <source>
        <strain evidence="7 8">DSM 21600</strain>
    </source>
</reference>
<feature type="domain" description="Leucine-binding protein" evidence="6">
    <location>
        <begin position="26"/>
        <end position="361"/>
    </location>
</feature>
<comment type="similarity">
    <text evidence="1">Belongs to the leucine-binding protein family.</text>
</comment>
<dbReference type="InterPro" id="IPR051010">
    <property type="entry name" value="BCAA_transport"/>
</dbReference>
<accession>A0ABS4DU96</accession>
<keyword evidence="4" id="KW-0029">Amino-acid transport</keyword>
<evidence type="ECO:0000256" key="5">
    <source>
        <dbReference type="SAM" id="SignalP"/>
    </source>
</evidence>
<evidence type="ECO:0000256" key="2">
    <source>
        <dbReference type="ARBA" id="ARBA00022448"/>
    </source>
</evidence>